<protein>
    <submittedName>
        <fullName evidence="1">Uncharacterized protein</fullName>
    </submittedName>
</protein>
<dbReference type="Proteomes" id="UP000014254">
    <property type="component" value="Unassembled WGS sequence"/>
</dbReference>
<proteinExistence type="predicted"/>
<dbReference type="AlphaFoldDB" id="S2JK85"/>
<dbReference type="OMA" id="INTACFR"/>
<dbReference type="EMBL" id="KE123922">
    <property type="protein sequence ID" value="EPB90349.1"/>
    <property type="molecule type" value="Genomic_DNA"/>
</dbReference>
<name>S2JK85_MUCC1</name>
<gene>
    <name evidence="1" type="ORF">HMPREF1544_02875</name>
</gene>
<accession>S2JK85</accession>
<evidence type="ECO:0000313" key="2">
    <source>
        <dbReference type="Proteomes" id="UP000014254"/>
    </source>
</evidence>
<sequence length="223" mass="25159">MTPEDELDERWDGNLGYYPVLNPNEQQKELALESLFQQNCSINQTSSTAKEVSPPPSVKSDGNINTACFREELDDHYFQSSNVNSPVILIDTVPTPFTTPPMSISTNEKQVVDYLTTYKGDEDEDLSIVALNDLSPNECIEALNQQEELDAEFNRDHAPKPPASLSEYHQGLIYHYADVLLRKTDPHTISPAVMQTIESTLPPMYQTYILSVRKLFSVPYPCL</sequence>
<reference evidence="2" key="1">
    <citation type="submission" date="2013-05" db="EMBL/GenBank/DDBJ databases">
        <title>The Genome sequence of Mucor circinelloides f. circinelloides 1006PhL.</title>
        <authorList>
            <consortium name="The Broad Institute Genomics Platform"/>
            <person name="Cuomo C."/>
            <person name="Earl A."/>
            <person name="Findley K."/>
            <person name="Lee S.C."/>
            <person name="Walker B."/>
            <person name="Young S."/>
            <person name="Zeng Q."/>
            <person name="Gargeya S."/>
            <person name="Fitzgerald M."/>
            <person name="Haas B."/>
            <person name="Abouelleil A."/>
            <person name="Allen A.W."/>
            <person name="Alvarado L."/>
            <person name="Arachchi H.M."/>
            <person name="Berlin A.M."/>
            <person name="Chapman S.B."/>
            <person name="Gainer-Dewar J."/>
            <person name="Goldberg J."/>
            <person name="Griggs A."/>
            <person name="Gujja S."/>
            <person name="Hansen M."/>
            <person name="Howarth C."/>
            <person name="Imamovic A."/>
            <person name="Ireland A."/>
            <person name="Larimer J."/>
            <person name="McCowan C."/>
            <person name="Murphy C."/>
            <person name="Pearson M."/>
            <person name="Poon T.W."/>
            <person name="Priest M."/>
            <person name="Roberts A."/>
            <person name="Saif S."/>
            <person name="Shea T."/>
            <person name="Sisk P."/>
            <person name="Sykes S."/>
            <person name="Wortman J."/>
            <person name="Nusbaum C."/>
            <person name="Birren B."/>
        </authorList>
    </citation>
    <scope>NUCLEOTIDE SEQUENCE [LARGE SCALE GENOMIC DNA]</scope>
    <source>
        <strain evidence="2">1006PhL</strain>
    </source>
</reference>
<dbReference type="OrthoDB" id="2265446at2759"/>
<dbReference type="VEuPathDB" id="FungiDB:HMPREF1544_02875"/>
<organism evidence="1 2">
    <name type="scientific">Mucor circinelloides f. circinelloides (strain 1006PhL)</name>
    <name type="common">Mucormycosis agent</name>
    <name type="synonym">Calyptromyces circinelloides</name>
    <dbReference type="NCBI Taxonomy" id="1220926"/>
    <lineage>
        <taxon>Eukaryota</taxon>
        <taxon>Fungi</taxon>
        <taxon>Fungi incertae sedis</taxon>
        <taxon>Mucoromycota</taxon>
        <taxon>Mucoromycotina</taxon>
        <taxon>Mucoromycetes</taxon>
        <taxon>Mucorales</taxon>
        <taxon>Mucorineae</taxon>
        <taxon>Mucoraceae</taxon>
        <taxon>Mucor</taxon>
    </lineage>
</organism>
<evidence type="ECO:0000313" key="1">
    <source>
        <dbReference type="EMBL" id="EPB90349.1"/>
    </source>
</evidence>
<dbReference type="InParanoid" id="S2JK85"/>
<keyword evidence="2" id="KW-1185">Reference proteome</keyword>